<keyword evidence="15" id="KW-1185">Reference proteome</keyword>
<dbReference type="PANTHER" id="PTHR21328">
    <property type="entry name" value="POLY ADP-RIBOSE POLYMERASE FAMILY, MEMBER PARP"/>
    <property type="match status" value="1"/>
</dbReference>
<accession>A0ABP0RCY5</accession>
<evidence type="ECO:0000256" key="9">
    <source>
        <dbReference type="ARBA" id="ARBA00023010"/>
    </source>
</evidence>
<evidence type="ECO:0000256" key="10">
    <source>
        <dbReference type="ARBA" id="ARBA00023027"/>
    </source>
</evidence>
<evidence type="ECO:0000256" key="12">
    <source>
        <dbReference type="SAM" id="MobiDB-lite"/>
    </source>
</evidence>
<keyword evidence="11" id="KW-0472">Membrane</keyword>
<evidence type="ECO:0000313" key="15">
    <source>
        <dbReference type="Proteomes" id="UP001642464"/>
    </source>
</evidence>
<evidence type="ECO:0000256" key="1">
    <source>
        <dbReference type="ARBA" id="ARBA00004167"/>
    </source>
</evidence>
<dbReference type="EMBL" id="CAXAMM010041117">
    <property type="protein sequence ID" value="CAK9097420.1"/>
    <property type="molecule type" value="Genomic_DNA"/>
</dbReference>
<organism evidence="14 15">
    <name type="scientific">Durusdinium trenchii</name>
    <dbReference type="NCBI Taxonomy" id="1381693"/>
    <lineage>
        <taxon>Eukaryota</taxon>
        <taxon>Sar</taxon>
        <taxon>Alveolata</taxon>
        <taxon>Dinophyceae</taxon>
        <taxon>Suessiales</taxon>
        <taxon>Symbiodiniaceae</taxon>
        <taxon>Durusdinium</taxon>
    </lineage>
</organism>
<comment type="subcellular location">
    <subcellularLocation>
        <location evidence="1">Membrane</location>
        <topology evidence="1">Single-pass membrane protein</topology>
    </subcellularLocation>
</comment>
<dbReference type="Gene3D" id="3.90.228.10">
    <property type="match status" value="1"/>
</dbReference>
<dbReference type="InterPro" id="IPR051838">
    <property type="entry name" value="ARTD_PARP"/>
</dbReference>
<keyword evidence="2" id="KW-0813">Transport</keyword>
<keyword evidence="9" id="KW-0811">Translocation</keyword>
<feature type="compositionally biased region" description="Basic and acidic residues" evidence="12">
    <location>
        <begin position="747"/>
        <end position="763"/>
    </location>
</feature>
<gene>
    <name evidence="14" type="ORF">SCF082_LOCUS45699</name>
</gene>
<keyword evidence="4" id="KW-0808">Transferase</keyword>
<keyword evidence="5" id="KW-0812">Transmembrane</keyword>
<keyword evidence="7" id="KW-0653">Protein transport</keyword>
<dbReference type="SUPFAM" id="SSF56399">
    <property type="entry name" value="ADP-ribosylation"/>
    <property type="match status" value="1"/>
</dbReference>
<comment type="caution">
    <text evidence="14">The sequence shown here is derived from an EMBL/GenBank/DDBJ whole genome shotgun (WGS) entry which is preliminary data.</text>
</comment>
<evidence type="ECO:0000256" key="11">
    <source>
        <dbReference type="ARBA" id="ARBA00023136"/>
    </source>
</evidence>
<evidence type="ECO:0000256" key="5">
    <source>
        <dbReference type="ARBA" id="ARBA00022692"/>
    </source>
</evidence>
<sequence length="770" mass="84933">MTPRRQRRALALVVIGAIAQLLLAPAFVSGRLPTSSNFFALRSKAEAEQFTGNLGGARSERTSKTARRLFGLGTSELLVILGAAILFFGPDALKSVAKEAGKAAGDLKEVPKAFEEGMSETDKADDSWLSTRYRISDIRYRFVLESADDPQIYLKSQDILPTSLPNKALRQFNAEWILEHPSAISILDEEDGPPPAILLRVQHVRHSLRLVAEKWRETRAQVFICAESEEEDEDFDEWLAKLNNVLADCFLPISEILALMVSSPAEQIEEPGELCRRWQIPRDLGESLLSFVADKSQRPDQVQSLLLTRLCSFSEVVRCEPALGLVQLRWTQQGNCCKELGLEEMPLLLSLAFRGSNLTDRVSLSRAHFLRFDQGTSDELVAPSYATKLLLPALLKRLEQEQLESSDDVFQVIWRQISVFLMMPEGQCPVCLQKHDGDGPWWRCSPCGSELCRFRFEETCSLTGVLQDPHVVSLHLSLASVAAEACLLEPFPQSGDGRDGCGKLGTVRSASAQSATVRSGGFLGWLFEEPSGEVITKAAPCAQCSTMSALLAKFPAAEELCQAKDLELHQMLEQRGPNSSSVLRLLMASCPLVLQSLERPEQQLGLITGPRVLELAVLQAAPAQEAVFRCRRKQFGSSFGLHGSPLRNWYSIMRNGLRILSHTELMGSGARFGPGVYLADRVSTAQHYCAGFAGSRYKNKLGEALQILAVVEYIKDPAAHQAHSEGITTAAITSFVAIGERVASRSSDGKEEEEKPSGEKLAEFRSFQRQ</sequence>
<evidence type="ECO:0000256" key="8">
    <source>
        <dbReference type="ARBA" id="ARBA00022989"/>
    </source>
</evidence>
<evidence type="ECO:0000256" key="2">
    <source>
        <dbReference type="ARBA" id="ARBA00022448"/>
    </source>
</evidence>
<evidence type="ECO:0000256" key="3">
    <source>
        <dbReference type="ARBA" id="ARBA00022676"/>
    </source>
</evidence>
<protein>
    <submittedName>
        <fullName evidence="14">Protein mono-ADP-ribosyltransferase PARP8 (ADP-ribosyltransferase diphtheria toxin-like 16) (ARTD16) (Poly [ADP-ribose] polymerase 8) (PARP-8)</fullName>
    </submittedName>
</protein>
<keyword evidence="6" id="KW-0548">Nucleotidyltransferase</keyword>
<keyword evidence="8" id="KW-1133">Transmembrane helix</keyword>
<name>A0ABP0RCY5_9DINO</name>
<dbReference type="Gene3D" id="1.20.5.3310">
    <property type="match status" value="1"/>
</dbReference>
<evidence type="ECO:0000313" key="14">
    <source>
        <dbReference type="EMBL" id="CAK9097420.1"/>
    </source>
</evidence>
<dbReference type="Pfam" id="PF02416">
    <property type="entry name" value="TatA_B_E"/>
    <property type="match status" value="1"/>
</dbReference>
<proteinExistence type="predicted"/>
<dbReference type="InterPro" id="IPR012317">
    <property type="entry name" value="Poly(ADP-ribose)pol_cat_dom"/>
</dbReference>
<evidence type="ECO:0000259" key="13">
    <source>
        <dbReference type="Pfam" id="PF00644"/>
    </source>
</evidence>
<reference evidence="14 15" key="1">
    <citation type="submission" date="2024-02" db="EMBL/GenBank/DDBJ databases">
        <authorList>
            <person name="Chen Y."/>
            <person name="Shah S."/>
            <person name="Dougan E. K."/>
            <person name="Thang M."/>
            <person name="Chan C."/>
        </authorList>
    </citation>
    <scope>NUCLEOTIDE SEQUENCE [LARGE SCALE GENOMIC DNA]</scope>
</reference>
<dbReference type="Pfam" id="PF00644">
    <property type="entry name" value="PARP"/>
    <property type="match status" value="1"/>
</dbReference>
<dbReference type="InterPro" id="IPR003369">
    <property type="entry name" value="TatA/B/E"/>
</dbReference>
<feature type="region of interest" description="Disordered" evidence="12">
    <location>
        <begin position="743"/>
        <end position="770"/>
    </location>
</feature>
<dbReference type="Proteomes" id="UP001642464">
    <property type="component" value="Unassembled WGS sequence"/>
</dbReference>
<keyword evidence="3" id="KW-0328">Glycosyltransferase</keyword>
<keyword evidence="10" id="KW-0520">NAD</keyword>
<feature type="domain" description="PARP catalytic" evidence="13">
    <location>
        <begin position="641"/>
        <end position="691"/>
    </location>
</feature>
<evidence type="ECO:0000256" key="6">
    <source>
        <dbReference type="ARBA" id="ARBA00022695"/>
    </source>
</evidence>
<evidence type="ECO:0000256" key="4">
    <source>
        <dbReference type="ARBA" id="ARBA00022679"/>
    </source>
</evidence>
<evidence type="ECO:0000256" key="7">
    <source>
        <dbReference type="ARBA" id="ARBA00022927"/>
    </source>
</evidence>